<dbReference type="AlphaFoldDB" id="A0A1H5V7H2"/>
<dbReference type="OrthoDB" id="9805576at2"/>
<evidence type="ECO:0000256" key="9">
    <source>
        <dbReference type="RuleBase" id="RU003733"/>
    </source>
</evidence>
<evidence type="ECO:0000313" key="14">
    <source>
        <dbReference type="Proteomes" id="UP000236743"/>
    </source>
</evidence>
<dbReference type="GO" id="GO:0005524">
    <property type="term" value="F:ATP binding"/>
    <property type="evidence" value="ECO:0007669"/>
    <property type="project" value="UniProtKB-UniRule"/>
</dbReference>
<comment type="function">
    <text evidence="8">Catalyzes the phosphorylation of D-xylulose to D-xylulose 5-phosphate.</text>
</comment>
<dbReference type="InterPro" id="IPR050406">
    <property type="entry name" value="FGGY_Carb_Kinase"/>
</dbReference>
<keyword evidence="3 8" id="KW-0808">Transferase</keyword>
<feature type="domain" description="Carbohydrate kinase FGGY N-terminal" evidence="11">
    <location>
        <begin position="4"/>
        <end position="245"/>
    </location>
</feature>
<sequence>MAPVLGIDLGTSGVKSVLVDAHDQVIAQAMAPLSVSRPRPLWCEQHPEDWWRAVEATLDALAAAEPTQMRAVAAIGLSGQMLGVASLDDAERALRPAMLWNDGRATRECAEIEAALPDFAGLVGCRAMPGFPAPKLLWLARHEPDVLARTRRILLPKDYIRLKLTGAAVSDHADASATLLMDTVACEWNAELLAACGVDREQLPALIASDAIGGGLRPALATRWGMAADTPVVGGAGDNMCGAVGAGIIEAGAGSISLGTSGVYFLANDRFLPARGQGMHTHRHAVGGLFAQNGCVLSAGAALNWVAALVGASDVPRLVDEVEAANIAIADTPVFTPYLAGERTPHDDANLTGGFSGLTLATTPLHLVQAVLEGVAMALGDCHNALLSTGAGIERLALVGGGSRSRLWASLVASAVGMKLSVAQSASVGPALGAARLARQGIGGPLLAKTDGGHVDSEVLPDAAMADALASKRARFERHLALR</sequence>
<dbReference type="InterPro" id="IPR018484">
    <property type="entry name" value="FGGY_N"/>
</dbReference>
<dbReference type="HAMAP" id="MF_02220">
    <property type="entry name" value="XylB"/>
    <property type="match status" value="1"/>
</dbReference>
<feature type="site" description="Important for activity" evidence="8">
    <location>
        <position position="8"/>
    </location>
</feature>
<dbReference type="Gene3D" id="3.30.420.40">
    <property type="match status" value="2"/>
</dbReference>
<dbReference type="PROSITE" id="PS00933">
    <property type="entry name" value="FGGY_KINASES_1"/>
    <property type="match status" value="1"/>
</dbReference>
<feature type="active site" description="Proton acceptor" evidence="8">
    <location>
        <position position="238"/>
    </location>
</feature>
<dbReference type="GO" id="GO:0004856">
    <property type="term" value="F:D-xylulokinase activity"/>
    <property type="evidence" value="ECO:0007669"/>
    <property type="project" value="UniProtKB-UniRule"/>
</dbReference>
<feature type="domain" description="Carbohydrate kinase FGGY C-terminal" evidence="12">
    <location>
        <begin position="255"/>
        <end position="438"/>
    </location>
</feature>
<dbReference type="InterPro" id="IPR043129">
    <property type="entry name" value="ATPase_NBD"/>
</dbReference>
<dbReference type="InterPro" id="IPR018483">
    <property type="entry name" value="Carb_kinase_FGGY_CS"/>
</dbReference>
<dbReference type="GO" id="GO:0005998">
    <property type="term" value="P:xylulose catabolic process"/>
    <property type="evidence" value="ECO:0007669"/>
    <property type="project" value="UniProtKB-UniRule"/>
</dbReference>
<comment type="similarity">
    <text evidence="1 8 9">Belongs to the FGGY kinase family.</text>
</comment>
<dbReference type="InterPro" id="IPR000577">
    <property type="entry name" value="Carb_kinase_FGGY"/>
</dbReference>
<dbReference type="NCBIfam" id="TIGR01312">
    <property type="entry name" value="XylB"/>
    <property type="match status" value="1"/>
</dbReference>
<name>A0A1H5V7H2_9HYPH</name>
<evidence type="ECO:0000256" key="6">
    <source>
        <dbReference type="ARBA" id="ARBA00022840"/>
    </source>
</evidence>
<keyword evidence="14" id="KW-1185">Reference proteome</keyword>
<evidence type="ECO:0000256" key="8">
    <source>
        <dbReference type="HAMAP-Rule" id="MF_02220"/>
    </source>
</evidence>
<protein>
    <recommendedName>
        <fullName evidence="8 10">Xylulose kinase</fullName>
        <shortName evidence="8 10">Xylulokinase</shortName>
        <ecNumber evidence="8 10">2.7.1.17</ecNumber>
    </recommendedName>
</protein>
<evidence type="ECO:0000256" key="7">
    <source>
        <dbReference type="ARBA" id="ARBA00023277"/>
    </source>
</evidence>
<dbReference type="Pfam" id="PF02782">
    <property type="entry name" value="FGGY_C"/>
    <property type="match status" value="1"/>
</dbReference>
<accession>A0A1H5V7H2</accession>
<dbReference type="PIRSF" id="PIRSF000538">
    <property type="entry name" value="GlpK"/>
    <property type="match status" value="1"/>
</dbReference>
<comment type="caution">
    <text evidence="8">Lacks conserved residue(s) required for the propagation of feature annotation.</text>
</comment>
<keyword evidence="2 8" id="KW-0859">Xylose metabolism</keyword>
<dbReference type="GO" id="GO:0042732">
    <property type="term" value="P:D-xylose metabolic process"/>
    <property type="evidence" value="ECO:0007669"/>
    <property type="project" value="UniProtKB-KW"/>
</dbReference>
<dbReference type="InterPro" id="IPR006000">
    <property type="entry name" value="Xylulokinase"/>
</dbReference>
<evidence type="ECO:0000256" key="2">
    <source>
        <dbReference type="ARBA" id="ARBA00022629"/>
    </source>
</evidence>
<gene>
    <name evidence="8 10" type="primary">xylB</name>
    <name evidence="13" type="ORF">SAMN04488115_102187</name>
</gene>
<dbReference type="EC" id="2.7.1.17" evidence="8 10"/>
<proteinExistence type="inferred from homology"/>
<dbReference type="Pfam" id="PF00370">
    <property type="entry name" value="FGGY_N"/>
    <property type="match status" value="1"/>
</dbReference>
<dbReference type="PANTHER" id="PTHR43095:SF6">
    <property type="entry name" value="XYLULOSE KINASE"/>
    <property type="match status" value="1"/>
</dbReference>
<evidence type="ECO:0000256" key="3">
    <source>
        <dbReference type="ARBA" id="ARBA00022679"/>
    </source>
</evidence>
<dbReference type="CDD" id="cd07808">
    <property type="entry name" value="ASKHA_NBD_FGGY_EcXK-like"/>
    <property type="match status" value="1"/>
</dbReference>
<evidence type="ECO:0000259" key="12">
    <source>
        <dbReference type="Pfam" id="PF02782"/>
    </source>
</evidence>
<keyword evidence="7 8" id="KW-0119">Carbohydrate metabolism</keyword>
<evidence type="ECO:0000313" key="13">
    <source>
        <dbReference type="EMBL" id="SEF83116.1"/>
    </source>
</evidence>
<evidence type="ECO:0000256" key="1">
    <source>
        <dbReference type="ARBA" id="ARBA00009156"/>
    </source>
</evidence>
<keyword evidence="4 8" id="KW-0547">Nucleotide-binding</keyword>
<dbReference type="InterPro" id="IPR018485">
    <property type="entry name" value="FGGY_C"/>
</dbReference>
<reference evidence="13 14" key="1">
    <citation type="submission" date="2016-10" db="EMBL/GenBank/DDBJ databases">
        <authorList>
            <person name="de Groot N.N."/>
        </authorList>
    </citation>
    <scope>NUCLEOTIDE SEQUENCE [LARGE SCALE GENOMIC DNA]</scope>
    <source>
        <strain evidence="13 14">DSM 26656</strain>
    </source>
</reference>
<evidence type="ECO:0000256" key="4">
    <source>
        <dbReference type="ARBA" id="ARBA00022741"/>
    </source>
</evidence>
<dbReference type="Proteomes" id="UP000236743">
    <property type="component" value="Unassembled WGS sequence"/>
</dbReference>
<evidence type="ECO:0000259" key="11">
    <source>
        <dbReference type="Pfam" id="PF00370"/>
    </source>
</evidence>
<dbReference type="PANTHER" id="PTHR43095">
    <property type="entry name" value="SUGAR KINASE"/>
    <property type="match status" value="1"/>
</dbReference>
<comment type="catalytic activity">
    <reaction evidence="8 10">
        <text>D-xylulose + ATP = D-xylulose 5-phosphate + ADP + H(+)</text>
        <dbReference type="Rhea" id="RHEA:10964"/>
        <dbReference type="ChEBI" id="CHEBI:15378"/>
        <dbReference type="ChEBI" id="CHEBI:17140"/>
        <dbReference type="ChEBI" id="CHEBI:30616"/>
        <dbReference type="ChEBI" id="CHEBI:57737"/>
        <dbReference type="ChEBI" id="CHEBI:456216"/>
        <dbReference type="EC" id="2.7.1.17"/>
    </reaction>
</comment>
<evidence type="ECO:0000256" key="5">
    <source>
        <dbReference type="ARBA" id="ARBA00022777"/>
    </source>
</evidence>
<keyword evidence="6 8" id="KW-0067">ATP-binding</keyword>
<keyword evidence="5 8" id="KW-0418">Kinase</keyword>
<dbReference type="PROSITE" id="PS00445">
    <property type="entry name" value="FGGY_KINASES_2"/>
    <property type="match status" value="1"/>
</dbReference>
<dbReference type="SUPFAM" id="SSF53067">
    <property type="entry name" value="Actin-like ATPase domain"/>
    <property type="match status" value="2"/>
</dbReference>
<dbReference type="RefSeq" id="WP_160115673.1">
    <property type="nucleotide sequence ID" value="NZ_FNUY01000002.1"/>
</dbReference>
<organism evidence="13 14">
    <name type="scientific">Bosea lathyri</name>
    <dbReference type="NCBI Taxonomy" id="1036778"/>
    <lineage>
        <taxon>Bacteria</taxon>
        <taxon>Pseudomonadati</taxon>
        <taxon>Pseudomonadota</taxon>
        <taxon>Alphaproteobacteria</taxon>
        <taxon>Hyphomicrobiales</taxon>
        <taxon>Boseaceae</taxon>
        <taxon>Bosea</taxon>
    </lineage>
</organism>
<evidence type="ECO:0000256" key="10">
    <source>
        <dbReference type="RuleBase" id="RU364073"/>
    </source>
</evidence>
<dbReference type="EMBL" id="FNUY01000002">
    <property type="protein sequence ID" value="SEF83116.1"/>
    <property type="molecule type" value="Genomic_DNA"/>
</dbReference>